<name>A0A2D2DP73_9BURK</name>
<sequence length="340" mass="37435">MKAVIKLVPLALAMAACLPAKAWNTETHRQIVLDAVQFMKTHPNQTKYAKLLAGVNKAGYTMDQFAAAIGQGAHDVDYFQDTYLCGATTGNCQTSPAWGAGSDLARYTSYWHFQSHTHGADVHGNDFGGYNYQKMNNAGDIDTLAATWLVNDYLDDGPGNMGGWFGDSSKYNSYGITEARYRQGSYSTRAMYEDYQAFPFQPIDNLGQYFFSRFLQAPSAQTLGFVLHTTDLLQPHHTFGTLANNHSGWENWVTDYYNSEKLNDPALVLAALADFTPLAANATDIRAMLTQGGTYSYKYGGAVLSSSDHAVRRGVAKKMVPHSIALVVRLLDRAAERMAI</sequence>
<dbReference type="Gene3D" id="1.10.575.10">
    <property type="entry name" value="P1 Nuclease"/>
    <property type="match status" value="1"/>
</dbReference>
<dbReference type="GO" id="GO:0016788">
    <property type="term" value="F:hydrolase activity, acting on ester bonds"/>
    <property type="evidence" value="ECO:0007669"/>
    <property type="project" value="InterPro"/>
</dbReference>
<keyword evidence="1" id="KW-0732">Signal</keyword>
<dbReference type="PROSITE" id="PS51257">
    <property type="entry name" value="PROKAR_LIPOPROTEIN"/>
    <property type="match status" value="1"/>
</dbReference>
<dbReference type="OrthoDB" id="9818421at2"/>
<proteinExistence type="predicted"/>
<reference evidence="2" key="1">
    <citation type="submission" date="2017-10" db="EMBL/GenBank/DDBJ databases">
        <title>Massilia psychrophilum sp. nov., a novel purple-pigmented bacterium isolated from Tianshan glacier, Xinjiang Municipality, China.</title>
        <authorList>
            <person name="Wang H."/>
        </authorList>
    </citation>
    <scope>NUCLEOTIDE SEQUENCE [LARGE SCALE GENOMIC DNA]</scope>
    <source>
        <strain evidence="2">B2</strain>
    </source>
</reference>
<gene>
    <name evidence="2" type="ORF">CR152_21320</name>
</gene>
<organism evidence="2 3">
    <name type="scientific">Massilia violaceinigra</name>
    <dbReference type="NCBI Taxonomy" id="2045208"/>
    <lineage>
        <taxon>Bacteria</taxon>
        <taxon>Pseudomonadati</taxon>
        <taxon>Pseudomonadota</taxon>
        <taxon>Betaproteobacteria</taxon>
        <taxon>Burkholderiales</taxon>
        <taxon>Oxalobacteraceae</taxon>
        <taxon>Telluria group</taxon>
        <taxon>Massilia</taxon>
    </lineage>
</organism>
<evidence type="ECO:0000313" key="3">
    <source>
        <dbReference type="Proteomes" id="UP000229897"/>
    </source>
</evidence>
<dbReference type="InterPro" id="IPR008947">
    <property type="entry name" value="PLipase_C/P1_nuclease_dom_sf"/>
</dbReference>
<dbReference type="SUPFAM" id="SSF48537">
    <property type="entry name" value="Phospholipase C/P1 nuclease"/>
    <property type="match status" value="1"/>
</dbReference>
<dbReference type="Proteomes" id="UP000229897">
    <property type="component" value="Chromosome"/>
</dbReference>
<feature type="signal peptide" evidence="1">
    <location>
        <begin position="1"/>
        <end position="22"/>
    </location>
</feature>
<accession>A0A2D2DP73</accession>
<keyword evidence="3" id="KW-1185">Reference proteome</keyword>
<protein>
    <submittedName>
        <fullName evidence="2">Phospholipase</fullName>
    </submittedName>
</protein>
<dbReference type="RefSeq" id="WP_099878249.1">
    <property type="nucleotide sequence ID" value="NZ_CP024608.1"/>
</dbReference>
<dbReference type="AlphaFoldDB" id="A0A2D2DP73"/>
<dbReference type="EMBL" id="CP024608">
    <property type="protein sequence ID" value="ATQ76771.1"/>
    <property type="molecule type" value="Genomic_DNA"/>
</dbReference>
<feature type="chain" id="PRO_5013931274" evidence="1">
    <location>
        <begin position="23"/>
        <end position="340"/>
    </location>
</feature>
<evidence type="ECO:0000256" key="1">
    <source>
        <dbReference type="SAM" id="SignalP"/>
    </source>
</evidence>
<dbReference type="KEGG" id="mass:CR152_21320"/>
<evidence type="ECO:0000313" key="2">
    <source>
        <dbReference type="EMBL" id="ATQ76771.1"/>
    </source>
</evidence>